<evidence type="ECO:0008006" key="3">
    <source>
        <dbReference type="Google" id="ProtNLM"/>
    </source>
</evidence>
<evidence type="ECO:0000313" key="2">
    <source>
        <dbReference type="Proteomes" id="UP001291926"/>
    </source>
</evidence>
<evidence type="ECO:0000313" key="1">
    <source>
        <dbReference type="EMBL" id="KAK4485768.1"/>
    </source>
</evidence>
<keyword evidence="2" id="KW-1185">Reference proteome</keyword>
<organism evidence="1 2">
    <name type="scientific">Penstemon davidsonii</name>
    <dbReference type="NCBI Taxonomy" id="160366"/>
    <lineage>
        <taxon>Eukaryota</taxon>
        <taxon>Viridiplantae</taxon>
        <taxon>Streptophyta</taxon>
        <taxon>Embryophyta</taxon>
        <taxon>Tracheophyta</taxon>
        <taxon>Spermatophyta</taxon>
        <taxon>Magnoliopsida</taxon>
        <taxon>eudicotyledons</taxon>
        <taxon>Gunneridae</taxon>
        <taxon>Pentapetalae</taxon>
        <taxon>asterids</taxon>
        <taxon>lamiids</taxon>
        <taxon>Lamiales</taxon>
        <taxon>Plantaginaceae</taxon>
        <taxon>Cheloneae</taxon>
        <taxon>Penstemon</taxon>
    </lineage>
</organism>
<proteinExistence type="predicted"/>
<dbReference type="EMBL" id="JAYDYQ010002533">
    <property type="protein sequence ID" value="KAK4485768.1"/>
    <property type="molecule type" value="Genomic_DNA"/>
</dbReference>
<dbReference type="Proteomes" id="UP001291926">
    <property type="component" value="Unassembled WGS sequence"/>
</dbReference>
<comment type="caution">
    <text evidence="1">The sequence shown here is derived from an EMBL/GenBank/DDBJ whole genome shotgun (WGS) entry which is preliminary data.</text>
</comment>
<protein>
    <recommendedName>
        <fullName evidence="3">ABC transporter domain-containing protein</fullName>
    </recommendedName>
</protein>
<name>A0ABR0DAM6_9LAMI</name>
<sequence>MNTTSSSMEKEDITLERKKVEQLQNGPNSLYSAICYDLKRIYSGRDENLDKYAAKGAHLALPRGECFGMLGPNGAGKITLISMVSLIYSIFYSSMI</sequence>
<dbReference type="InterPro" id="IPR026082">
    <property type="entry name" value="ABCA"/>
</dbReference>
<dbReference type="PANTHER" id="PTHR19229:SF211">
    <property type="entry name" value="ABC TRANSPORTER A FAMILY MEMBER 7-LIKE ISOFORM X1"/>
    <property type="match status" value="1"/>
</dbReference>
<accession>A0ABR0DAM6</accession>
<dbReference type="PANTHER" id="PTHR19229">
    <property type="entry name" value="ATP-BINDING CASSETTE TRANSPORTER SUBFAMILY A ABCA"/>
    <property type="match status" value="1"/>
</dbReference>
<gene>
    <name evidence="1" type="ORF">RD792_008414</name>
</gene>
<dbReference type="SUPFAM" id="SSF52540">
    <property type="entry name" value="P-loop containing nucleoside triphosphate hydrolases"/>
    <property type="match status" value="1"/>
</dbReference>
<dbReference type="Gene3D" id="3.40.50.300">
    <property type="entry name" value="P-loop containing nucleotide triphosphate hydrolases"/>
    <property type="match status" value="1"/>
</dbReference>
<dbReference type="InterPro" id="IPR027417">
    <property type="entry name" value="P-loop_NTPase"/>
</dbReference>
<reference evidence="1 2" key="1">
    <citation type="journal article" date="2023" name="bioRxiv">
        <title>Genome report: Whole genome sequence and annotation of Penstemon davidsonii.</title>
        <authorList>
            <person name="Ostevik K.L."/>
            <person name="Alabady M."/>
            <person name="Zhang M."/>
            <person name="Rausher M.D."/>
        </authorList>
    </citation>
    <scope>NUCLEOTIDE SEQUENCE [LARGE SCALE GENOMIC DNA]</scope>
    <source>
        <strain evidence="1">DNT005</strain>
        <tissue evidence="1">Whole leaf</tissue>
    </source>
</reference>